<dbReference type="InterPro" id="IPR001932">
    <property type="entry name" value="PPM-type_phosphatase-like_dom"/>
</dbReference>
<dbReference type="PROSITE" id="PS51746">
    <property type="entry name" value="PPM_2"/>
    <property type="match status" value="1"/>
</dbReference>
<dbReference type="InterPro" id="IPR036457">
    <property type="entry name" value="PPM-type-like_dom_sf"/>
</dbReference>
<evidence type="ECO:0000259" key="1">
    <source>
        <dbReference type="PROSITE" id="PS51746"/>
    </source>
</evidence>
<reference evidence="2 3" key="1">
    <citation type="submission" date="2018-06" db="EMBL/GenBank/DDBJ databases">
        <title>Sphaerisporangium craniellae sp. nov., isolated from a marine sponge in the South China Sea.</title>
        <authorList>
            <person name="Li L."/>
        </authorList>
    </citation>
    <scope>NUCLEOTIDE SEQUENCE [LARGE SCALE GENOMIC DNA]</scope>
    <source>
        <strain evidence="2 3">CCTCC AA 208026</strain>
    </source>
</reference>
<dbReference type="AlphaFoldDB" id="A0A367FSG6"/>
<dbReference type="OrthoDB" id="491589at2"/>
<dbReference type="Proteomes" id="UP000253094">
    <property type="component" value="Unassembled WGS sequence"/>
</dbReference>
<keyword evidence="3" id="KW-1185">Reference proteome</keyword>
<gene>
    <name evidence="2" type="ORF">DQ384_04440</name>
</gene>
<evidence type="ECO:0000313" key="2">
    <source>
        <dbReference type="EMBL" id="RCG32732.1"/>
    </source>
</evidence>
<organism evidence="2 3">
    <name type="scientific">Sphaerisporangium album</name>
    <dbReference type="NCBI Taxonomy" id="509200"/>
    <lineage>
        <taxon>Bacteria</taxon>
        <taxon>Bacillati</taxon>
        <taxon>Actinomycetota</taxon>
        <taxon>Actinomycetes</taxon>
        <taxon>Streptosporangiales</taxon>
        <taxon>Streptosporangiaceae</taxon>
        <taxon>Sphaerisporangium</taxon>
    </lineage>
</organism>
<feature type="domain" description="PPM-type phosphatase" evidence="1">
    <location>
        <begin position="56"/>
        <end position="290"/>
    </location>
</feature>
<evidence type="ECO:0000313" key="3">
    <source>
        <dbReference type="Proteomes" id="UP000253094"/>
    </source>
</evidence>
<proteinExistence type="predicted"/>
<dbReference type="SUPFAM" id="SSF81606">
    <property type="entry name" value="PP2C-like"/>
    <property type="match status" value="1"/>
</dbReference>
<accession>A0A367FSG6</accession>
<sequence length="291" mass="31617">MEQLQEGLTAEPELTIPEPLVIGRRPMVRPALTGLPDVDLRRPDSELDGADLPGLAVRAASIRGEAHRHLGLTRQDAMGFWQIDGTRLLACVADGLGSKALSHIGAAEACVSARNNIEDLFAPGTSGIQPEVFFEDIADDLMKCAGSKVNGRPVSPEDLSTTLVVALIDSEKLQATLMRVGDSEAMLLREETWTPCFPKKFEESISSSRTHALPHDTGQVEITVVDLRRGDMLLLCTDGLARPMGSELVSAQLGAWWGRSLVPALPTFLWQVSFRAKSHDDDRTAICVWTV</sequence>
<dbReference type="RefSeq" id="WP_114027364.1">
    <property type="nucleotide sequence ID" value="NZ_QOIL01000002.1"/>
</dbReference>
<dbReference type="EMBL" id="QOIL01000002">
    <property type="protein sequence ID" value="RCG32732.1"/>
    <property type="molecule type" value="Genomic_DNA"/>
</dbReference>
<comment type="caution">
    <text evidence="2">The sequence shown here is derived from an EMBL/GenBank/DDBJ whole genome shotgun (WGS) entry which is preliminary data.</text>
</comment>
<dbReference type="Gene3D" id="3.60.40.10">
    <property type="entry name" value="PPM-type phosphatase domain"/>
    <property type="match status" value="1"/>
</dbReference>
<dbReference type="Pfam" id="PF13672">
    <property type="entry name" value="PP2C_2"/>
    <property type="match status" value="1"/>
</dbReference>
<name>A0A367FSG6_9ACTN</name>
<dbReference type="SMART" id="SM00331">
    <property type="entry name" value="PP2C_SIG"/>
    <property type="match status" value="1"/>
</dbReference>
<protein>
    <recommendedName>
        <fullName evidence="1">PPM-type phosphatase domain-containing protein</fullName>
    </recommendedName>
</protein>